<reference evidence="3 4" key="2">
    <citation type="submission" date="2020-04" db="EMBL/GenBank/DDBJ databases">
        <authorList>
            <person name="Fomenkov A."/>
            <person name="Anton B.P."/>
            <person name="Roberts R.J."/>
        </authorList>
    </citation>
    <scope>NUCLEOTIDE SEQUENCE [LARGE SCALE GENOMIC DNA]</scope>
    <source>
        <strain evidence="3 4">CCAP 1403/13f</strain>
    </source>
</reference>
<sequence length="534" mass="61056">MVDAKIKELHKNHIARIYHLSDEVKGAGLLIYDKYIITCAHVVADALDIAHSTPEKPSDLVKVDFLFPAEKNKPKFEAKVIAWKPRSDIYKYEEDIAILELQGNLPTSYISFPLSLEVSYQHQFSVLGFPIGHDEGVTTEGKLVDTNGSGLVQMDVETQSKFYIESGFSGAPVWVEKLASFVGIVVSSELDPDGQPYAGVRRNVKVGYMIPAKIIIESWSFLSLIQALTANLDTAINSAIQTAYKACYSWGNLLITVEGIVKDLYNLDKRSLDSNIKFNHNDNTAKFIKYLITNSQIPQTKLEDLKKWGSNNIEDFDKLIQDVNKPDRNTDTILESYILIKIEPSKINSKKFNISVWVIPNIQNNEDCLKIDVSDSPNDSFKLEQIPKTLNLILTEKITVPLQKDINLVFFMPTEMLNYPVEQWIITENNVPFHLCKKYRVIVRDYKRLLPQYLKNQGIWLNKWEQLTKNQVCQKIFKIYQENHDPDILLEMLDDAIGIIITAFSDQEYKEIFAYFLNSARGNSRITSTRNQNL</sequence>
<dbReference type="SUPFAM" id="SSF50494">
    <property type="entry name" value="Trypsin-like serine proteases"/>
    <property type="match status" value="1"/>
</dbReference>
<evidence type="ECO:0000313" key="3">
    <source>
        <dbReference type="EMBL" id="QJB43975.1"/>
    </source>
</evidence>
<dbReference type="Pfam" id="PF20028">
    <property type="entry name" value="VMAP-C"/>
    <property type="match status" value="1"/>
</dbReference>
<dbReference type="Pfam" id="PF13365">
    <property type="entry name" value="Trypsin_2"/>
    <property type="match status" value="1"/>
</dbReference>
<accession>A0A6H2BWL8</accession>
<dbReference type="InterPro" id="IPR009003">
    <property type="entry name" value="Peptidase_S1_PA"/>
</dbReference>
<dbReference type="KEGG" id="dfs:HGD76_06955"/>
<dbReference type="EMBL" id="CP051206">
    <property type="protein sequence ID" value="QJB43975.1"/>
    <property type="molecule type" value="Genomic_DNA"/>
</dbReference>
<dbReference type="Proteomes" id="UP000502433">
    <property type="component" value="Chromosome"/>
</dbReference>
<proteinExistence type="predicted"/>
<evidence type="ECO:0000259" key="2">
    <source>
        <dbReference type="Pfam" id="PF20028"/>
    </source>
</evidence>
<dbReference type="InterPro" id="IPR045440">
    <property type="entry name" value="VMAP-M1"/>
</dbReference>
<dbReference type="Pfam" id="PF19963">
    <property type="entry name" value="VMAP-M1"/>
    <property type="match status" value="1"/>
</dbReference>
<dbReference type="RefSeq" id="WP_168695328.1">
    <property type="nucleotide sequence ID" value="NZ_CP051206.1"/>
</dbReference>
<evidence type="ECO:0000259" key="1">
    <source>
        <dbReference type="Pfam" id="PF19963"/>
    </source>
</evidence>
<dbReference type="AlphaFoldDB" id="A0A6H2BWL8"/>
<feature type="domain" description="vWA-MoxR associated protein C-terminal" evidence="2">
    <location>
        <begin position="351"/>
        <end position="474"/>
    </location>
</feature>
<feature type="domain" description="vWA-MoxR associated protein middle region 1" evidence="1">
    <location>
        <begin position="237"/>
        <end position="342"/>
    </location>
</feature>
<protein>
    <submittedName>
        <fullName evidence="3">Trypsin-like peptidase domain-containing protein</fullName>
    </submittedName>
</protein>
<organism evidence="3 4">
    <name type="scientific">Dolichospermum flos-aquae CCAP 1403/13F</name>
    <dbReference type="NCBI Taxonomy" id="315271"/>
    <lineage>
        <taxon>Bacteria</taxon>
        <taxon>Bacillati</taxon>
        <taxon>Cyanobacteriota</taxon>
        <taxon>Cyanophyceae</taxon>
        <taxon>Nostocales</taxon>
        <taxon>Aphanizomenonaceae</taxon>
        <taxon>Dolichospermum</taxon>
    </lineage>
</organism>
<gene>
    <name evidence="3" type="ORF">HGD76_06955</name>
</gene>
<dbReference type="InterPro" id="IPR045450">
    <property type="entry name" value="VMAP_C"/>
</dbReference>
<evidence type="ECO:0000313" key="4">
    <source>
        <dbReference type="Proteomes" id="UP000502433"/>
    </source>
</evidence>
<name>A0A6H2BWL8_DOLFA</name>
<dbReference type="Gene3D" id="2.40.10.120">
    <property type="match status" value="1"/>
</dbReference>
<reference evidence="3 4" key="1">
    <citation type="submission" date="2020-04" db="EMBL/GenBank/DDBJ databases">
        <title>Genome-Wide Identification of 5-Methylcytosine Sites in Bacterial Genomes By High-Throughput Sequencing of MspJI Restriction Fragments.</title>
        <authorList>
            <person name="Wu V."/>
        </authorList>
    </citation>
    <scope>NUCLEOTIDE SEQUENCE [LARGE SCALE GENOMIC DNA]</scope>
    <source>
        <strain evidence="3 4">CCAP 1403/13f</strain>
    </source>
</reference>